<dbReference type="EMBL" id="UINC01079014">
    <property type="protein sequence ID" value="SVC20621.1"/>
    <property type="molecule type" value="Genomic_DNA"/>
</dbReference>
<sequence>MADGQALYVAKTLKAIVTHRTD</sequence>
<protein>
    <submittedName>
        <fullName evidence="1">Uncharacterized protein</fullName>
    </submittedName>
</protein>
<evidence type="ECO:0000313" key="1">
    <source>
        <dbReference type="EMBL" id="SVC20621.1"/>
    </source>
</evidence>
<accession>A0A382KD00</accession>
<name>A0A382KD00_9ZZZZ</name>
<proteinExistence type="predicted"/>
<reference evidence="1" key="1">
    <citation type="submission" date="2018-05" db="EMBL/GenBank/DDBJ databases">
        <authorList>
            <person name="Lanie J.A."/>
            <person name="Ng W.-L."/>
            <person name="Kazmierczak K.M."/>
            <person name="Andrzejewski T.M."/>
            <person name="Davidsen T.M."/>
            <person name="Wayne K.J."/>
            <person name="Tettelin H."/>
            <person name="Glass J.I."/>
            <person name="Rusch D."/>
            <person name="Podicherti R."/>
            <person name="Tsui H.-C.T."/>
            <person name="Winkler M.E."/>
        </authorList>
    </citation>
    <scope>NUCLEOTIDE SEQUENCE</scope>
</reference>
<organism evidence="1">
    <name type="scientific">marine metagenome</name>
    <dbReference type="NCBI Taxonomy" id="408172"/>
    <lineage>
        <taxon>unclassified sequences</taxon>
        <taxon>metagenomes</taxon>
        <taxon>ecological metagenomes</taxon>
    </lineage>
</organism>
<gene>
    <name evidence="1" type="ORF">METZ01_LOCUS273475</name>
</gene>
<dbReference type="AlphaFoldDB" id="A0A382KD00"/>